<dbReference type="AlphaFoldDB" id="A0A1V3AIY3"/>
<dbReference type="Proteomes" id="UP000470837">
    <property type="component" value="Unassembled WGS sequence"/>
</dbReference>
<dbReference type="EMBL" id="WADI01000011">
    <property type="protein sequence ID" value="MUU41260.1"/>
    <property type="molecule type" value="Genomic_DNA"/>
</dbReference>
<comment type="caution">
    <text evidence="1">The sequence shown here is derived from an EMBL/GenBank/DDBJ whole genome shotgun (WGS) entry which is preliminary data.</text>
</comment>
<accession>A0A1V3AIY3</accession>
<protein>
    <submittedName>
        <fullName evidence="1">Uncharacterized protein</fullName>
    </submittedName>
</protein>
<evidence type="ECO:0000313" key="1">
    <source>
        <dbReference type="EMBL" id="MUU41260.1"/>
    </source>
</evidence>
<sequence>MMQNSAKKLEYEERFNAALLKLQACQEEKQVASCLKCEKVLNCKIRNSYVDAAYESMSLGEAGGFDFN</sequence>
<evidence type="ECO:0000313" key="2">
    <source>
        <dbReference type="Proteomes" id="UP000470837"/>
    </source>
</evidence>
<organism evidence="1 2">
    <name type="scientific">Helicobacter pylori</name>
    <name type="common">Campylobacter pylori</name>
    <dbReference type="NCBI Taxonomy" id="210"/>
    <lineage>
        <taxon>Bacteria</taxon>
        <taxon>Pseudomonadati</taxon>
        <taxon>Campylobacterota</taxon>
        <taxon>Epsilonproteobacteria</taxon>
        <taxon>Campylobacterales</taxon>
        <taxon>Helicobacteraceae</taxon>
        <taxon>Helicobacter</taxon>
    </lineage>
</organism>
<reference evidence="1 2" key="1">
    <citation type="journal article" date="2020" name="J. Clin. Microbiol.">
        <title>Helicobacter pylori infections in the Bronx, New York: Surveying Antibiotic Susceptibility and Strain Lineage by Whole-genome Sequencing.</title>
        <authorList>
            <person name="Saranathan R."/>
            <person name="Levi M.H."/>
            <person name="Wattam A.R."/>
            <person name="Malek A."/>
            <person name="Asare E."/>
            <person name="Behin D.S."/>
            <person name="Pan D.H."/>
            <person name="Jacobs W.R."/>
            <person name="Szymczak W.A."/>
        </authorList>
    </citation>
    <scope>NUCLEOTIDE SEQUENCE [LARGE SCALE GENOMIC DNA]</scope>
    <source>
        <strain evidence="1 2">MHP34</strain>
    </source>
</reference>
<gene>
    <name evidence="1" type="ORF">F7209_05875</name>
</gene>
<proteinExistence type="predicted"/>
<name>A0A1V3AIY3_HELPX</name>